<evidence type="ECO:0000313" key="3">
    <source>
        <dbReference type="Proteomes" id="UP000238479"/>
    </source>
</evidence>
<dbReference type="Proteomes" id="UP000238479">
    <property type="component" value="Chromosome 7"/>
</dbReference>
<feature type="transmembrane region" description="Helical" evidence="1">
    <location>
        <begin position="12"/>
        <end position="32"/>
    </location>
</feature>
<keyword evidence="3" id="KW-1185">Reference proteome</keyword>
<name>A0A2P6PIQ4_ROSCH</name>
<proteinExistence type="predicted"/>
<keyword evidence="1" id="KW-1133">Transmembrane helix</keyword>
<gene>
    <name evidence="2" type="ORF">RchiOBHm_Chr7g0243321</name>
</gene>
<dbReference type="EMBL" id="PDCK01000045">
    <property type="protein sequence ID" value="PRQ21806.1"/>
    <property type="molecule type" value="Genomic_DNA"/>
</dbReference>
<comment type="caution">
    <text evidence="2">The sequence shown here is derived from an EMBL/GenBank/DDBJ whole genome shotgun (WGS) entry which is preliminary data.</text>
</comment>
<keyword evidence="1" id="KW-0812">Transmembrane</keyword>
<evidence type="ECO:0000313" key="2">
    <source>
        <dbReference type="EMBL" id="PRQ21806.1"/>
    </source>
</evidence>
<evidence type="ECO:0000256" key="1">
    <source>
        <dbReference type="SAM" id="Phobius"/>
    </source>
</evidence>
<reference evidence="2 3" key="1">
    <citation type="journal article" date="2018" name="Nat. Genet.">
        <title>The Rosa genome provides new insights in the design of modern roses.</title>
        <authorList>
            <person name="Bendahmane M."/>
        </authorList>
    </citation>
    <scope>NUCLEOTIDE SEQUENCE [LARGE SCALE GENOMIC DNA]</scope>
    <source>
        <strain evidence="3">cv. Old Blush</strain>
    </source>
</reference>
<sequence length="87" mass="9756">MIINASKVVSSYSFMVVMILLGWYVVGSSSFGSSNRQDVRHQNSYCSTYRCLGGRVGIARDGGHTWWFTTTEDETHDTSHTTPHCFS</sequence>
<accession>A0A2P6PIQ4</accession>
<keyword evidence="1" id="KW-0472">Membrane</keyword>
<protein>
    <submittedName>
        <fullName evidence="2">Uncharacterized protein</fullName>
    </submittedName>
</protein>
<dbReference type="AlphaFoldDB" id="A0A2P6PIQ4"/>
<dbReference type="Gramene" id="PRQ21806">
    <property type="protein sequence ID" value="PRQ21806"/>
    <property type="gene ID" value="RchiOBHm_Chr7g0243321"/>
</dbReference>
<organism evidence="2 3">
    <name type="scientific">Rosa chinensis</name>
    <name type="common">China rose</name>
    <dbReference type="NCBI Taxonomy" id="74649"/>
    <lineage>
        <taxon>Eukaryota</taxon>
        <taxon>Viridiplantae</taxon>
        <taxon>Streptophyta</taxon>
        <taxon>Embryophyta</taxon>
        <taxon>Tracheophyta</taxon>
        <taxon>Spermatophyta</taxon>
        <taxon>Magnoliopsida</taxon>
        <taxon>eudicotyledons</taxon>
        <taxon>Gunneridae</taxon>
        <taxon>Pentapetalae</taxon>
        <taxon>rosids</taxon>
        <taxon>fabids</taxon>
        <taxon>Rosales</taxon>
        <taxon>Rosaceae</taxon>
        <taxon>Rosoideae</taxon>
        <taxon>Rosoideae incertae sedis</taxon>
        <taxon>Rosa</taxon>
    </lineage>
</organism>